<dbReference type="Proteomes" id="UP000198995">
    <property type="component" value="Unassembled WGS sequence"/>
</dbReference>
<reference evidence="5 6" key="1">
    <citation type="submission" date="2016-10" db="EMBL/GenBank/DDBJ databases">
        <authorList>
            <person name="de Groot N.N."/>
        </authorList>
    </citation>
    <scope>NUCLEOTIDE SEQUENCE [LARGE SCALE GENOMIC DNA]</scope>
    <source>
        <strain evidence="5 6">DSM 20475</strain>
    </source>
</reference>
<dbReference type="Pfam" id="PF00109">
    <property type="entry name" value="ketoacyl-synt"/>
    <property type="match status" value="1"/>
</dbReference>
<evidence type="ECO:0000256" key="2">
    <source>
        <dbReference type="ARBA" id="ARBA00022679"/>
    </source>
</evidence>
<dbReference type="PANTHER" id="PTHR11712:SF336">
    <property type="entry name" value="3-OXOACYL-[ACYL-CARRIER-PROTEIN] SYNTHASE, MITOCHONDRIAL"/>
    <property type="match status" value="1"/>
</dbReference>
<dbReference type="SUPFAM" id="SSF53901">
    <property type="entry name" value="Thiolase-like"/>
    <property type="match status" value="2"/>
</dbReference>
<dbReference type="NCBIfam" id="NF005589">
    <property type="entry name" value="PRK07314.1"/>
    <property type="match status" value="1"/>
</dbReference>
<proteinExistence type="inferred from homology"/>
<dbReference type="InterPro" id="IPR014031">
    <property type="entry name" value="Ketoacyl_synth_C"/>
</dbReference>
<evidence type="ECO:0000313" key="5">
    <source>
        <dbReference type="EMBL" id="SDD24583.1"/>
    </source>
</evidence>
<evidence type="ECO:0000259" key="4">
    <source>
        <dbReference type="PROSITE" id="PS52004"/>
    </source>
</evidence>
<dbReference type="AlphaFoldDB" id="A0A1G6T6J2"/>
<dbReference type="Pfam" id="PF02801">
    <property type="entry name" value="Ketoacyl-synt_C"/>
    <property type="match status" value="1"/>
</dbReference>
<dbReference type="InterPro" id="IPR020841">
    <property type="entry name" value="PKS_Beta-ketoAc_synthase_dom"/>
</dbReference>
<evidence type="ECO:0000256" key="1">
    <source>
        <dbReference type="ARBA" id="ARBA00008467"/>
    </source>
</evidence>
<dbReference type="InterPro" id="IPR018201">
    <property type="entry name" value="Ketoacyl_synth_AS"/>
</dbReference>
<accession>A0A1G6T6J2</accession>
<dbReference type="FunFam" id="3.40.47.10:FF:000018">
    <property type="entry name" value="3-oxoacyl-[acyl-carrier-protein] synthase 2"/>
    <property type="match status" value="1"/>
</dbReference>
<dbReference type="GO" id="GO:0004315">
    <property type="term" value="F:3-oxoacyl-[acyl-carrier-protein] synthase activity"/>
    <property type="evidence" value="ECO:0007669"/>
    <property type="project" value="InterPro"/>
</dbReference>
<evidence type="ECO:0000313" key="6">
    <source>
        <dbReference type="Proteomes" id="UP000198995"/>
    </source>
</evidence>
<gene>
    <name evidence="5" type="ORF">SAMN04489866_10267</name>
</gene>
<keyword evidence="2 3" id="KW-0808">Transferase</keyword>
<organism evidence="5 6">
    <name type="scientific">Peptococcus niger</name>
    <dbReference type="NCBI Taxonomy" id="2741"/>
    <lineage>
        <taxon>Bacteria</taxon>
        <taxon>Bacillati</taxon>
        <taxon>Bacillota</taxon>
        <taxon>Clostridia</taxon>
        <taxon>Eubacteriales</taxon>
        <taxon>Peptococcaceae</taxon>
        <taxon>Peptococcus</taxon>
    </lineage>
</organism>
<dbReference type="InterPro" id="IPR000794">
    <property type="entry name" value="Beta-ketoacyl_synthase"/>
</dbReference>
<dbReference type="RefSeq" id="WP_091791096.1">
    <property type="nucleotide sequence ID" value="NZ_FNAF01000002.1"/>
</dbReference>
<dbReference type="InterPro" id="IPR014030">
    <property type="entry name" value="Ketoacyl_synth_N"/>
</dbReference>
<dbReference type="STRING" id="2741.SAMN04489866_10267"/>
<keyword evidence="6" id="KW-1185">Reference proteome</keyword>
<feature type="domain" description="Ketosynthase family 3 (KS3)" evidence="4">
    <location>
        <begin position="2"/>
        <end position="403"/>
    </location>
</feature>
<dbReference type="SMART" id="SM00825">
    <property type="entry name" value="PKS_KS"/>
    <property type="match status" value="1"/>
</dbReference>
<dbReference type="CDD" id="cd00834">
    <property type="entry name" value="KAS_I_II"/>
    <property type="match status" value="1"/>
</dbReference>
<sequence length="409" mass="42551">MNRRVVISGVGTVNGIGQDAPATWAAVAAGRHGIGPITHYATEGRRVTLAAEVKGYCPEDYFAAKEARHLDPYIQFALIAAREALADAGDLQVDPYRLGTVVASGIGGLSTIEGEDRRVSADNKFDRVTPYFIPMVISNMGAAQVAMTAKAKGPSMSVASACASSTTAVGQAFRMIRDGYQDAILAGGCEASITPLAIGGFTAMRALHMGRDPDRASIPFDRDRSGFVMGEGAAILVLEEADRAVARGGHIYAEIIGYGETCDAHHITAPAEDGQAAAAAIRQALAEGRLAPGDLDYINAHGTSTPLNDKIESQVFRSVFGQDLPRVSSTKALTGHLLGAVGALEALICAQALAYNAMPGQFGTLHQDPACALPLAKGGEAVATALTNTLGFGGHNACLLLKRWEGPHA</sequence>
<dbReference type="PANTHER" id="PTHR11712">
    <property type="entry name" value="POLYKETIDE SYNTHASE-RELATED"/>
    <property type="match status" value="1"/>
</dbReference>
<dbReference type="InterPro" id="IPR016039">
    <property type="entry name" value="Thiolase-like"/>
</dbReference>
<dbReference type="EMBL" id="FNAF01000002">
    <property type="protein sequence ID" value="SDD24583.1"/>
    <property type="molecule type" value="Genomic_DNA"/>
</dbReference>
<name>A0A1G6T6J2_PEPNI</name>
<comment type="similarity">
    <text evidence="1 3">Belongs to the thiolase-like superfamily. Beta-ketoacyl-ACP synthases family.</text>
</comment>
<dbReference type="GO" id="GO:0006633">
    <property type="term" value="P:fatty acid biosynthetic process"/>
    <property type="evidence" value="ECO:0007669"/>
    <property type="project" value="InterPro"/>
</dbReference>
<dbReference type="OrthoDB" id="9808669at2"/>
<dbReference type="PROSITE" id="PS52004">
    <property type="entry name" value="KS3_2"/>
    <property type="match status" value="1"/>
</dbReference>
<evidence type="ECO:0000256" key="3">
    <source>
        <dbReference type="RuleBase" id="RU003694"/>
    </source>
</evidence>
<protein>
    <submittedName>
        <fullName evidence="5">3-oxoacyl-[acyl-carrier-protein] synthase II</fullName>
    </submittedName>
</protein>
<dbReference type="PROSITE" id="PS00606">
    <property type="entry name" value="KS3_1"/>
    <property type="match status" value="1"/>
</dbReference>
<dbReference type="Gene3D" id="3.40.47.10">
    <property type="match status" value="1"/>
</dbReference>